<dbReference type="FunFam" id="2.60.200.20:FF:000017">
    <property type="entry name" value="Nibrin"/>
    <property type="match status" value="1"/>
</dbReference>
<evidence type="ECO:0000313" key="14">
    <source>
        <dbReference type="Ensembl" id="ENSCMMP00000003614.1"/>
    </source>
</evidence>
<dbReference type="GO" id="GO:0000723">
    <property type="term" value="P:telomere maintenance"/>
    <property type="evidence" value="ECO:0007669"/>
    <property type="project" value="InterPro"/>
</dbReference>
<proteinExistence type="inferred from homology"/>
<dbReference type="GO" id="GO:0007095">
    <property type="term" value="P:mitotic G2 DNA damage checkpoint signaling"/>
    <property type="evidence" value="ECO:0007669"/>
    <property type="project" value="InterPro"/>
</dbReference>
<dbReference type="GO" id="GO:0003684">
    <property type="term" value="F:damaged DNA binding"/>
    <property type="evidence" value="ECO:0007669"/>
    <property type="project" value="TreeGrafter"/>
</dbReference>
<keyword evidence="9" id="KW-0469">Meiosis</keyword>
<evidence type="ECO:0000259" key="13">
    <source>
        <dbReference type="PROSITE" id="PS50006"/>
    </source>
</evidence>
<dbReference type="InterPro" id="IPR013908">
    <property type="entry name" value="Nibrin_C"/>
</dbReference>
<dbReference type="InterPro" id="IPR016592">
    <property type="entry name" value="Nibrin_met"/>
</dbReference>
<dbReference type="InterPro" id="IPR000253">
    <property type="entry name" value="FHA_dom"/>
</dbReference>
<dbReference type="Proteomes" id="UP000694556">
    <property type="component" value="Chromosome 2"/>
</dbReference>
<dbReference type="Pfam" id="PF00498">
    <property type="entry name" value="FHA"/>
    <property type="match status" value="1"/>
</dbReference>
<dbReference type="InterPro" id="IPR040227">
    <property type="entry name" value="Nibrin-rel"/>
</dbReference>
<reference evidence="14" key="1">
    <citation type="submission" date="2018-09" db="EMBL/GenBank/DDBJ databases">
        <title>Common duck and Muscovy duck high density SNP chip.</title>
        <authorList>
            <person name="Vignal A."/>
            <person name="Thebault N."/>
            <person name="Warren W.C."/>
        </authorList>
    </citation>
    <scope>NUCLEOTIDE SEQUENCE [LARGE SCALE GENOMIC DNA]</scope>
</reference>
<feature type="region of interest" description="Disordered" evidence="12">
    <location>
        <begin position="736"/>
        <end position="758"/>
    </location>
</feature>
<dbReference type="InterPro" id="IPR001357">
    <property type="entry name" value="BRCT_dom"/>
</dbReference>
<keyword evidence="10" id="KW-0131">Cell cycle</keyword>
<dbReference type="Gene3D" id="3.40.50.10190">
    <property type="entry name" value="BRCT domain"/>
    <property type="match status" value="1"/>
</dbReference>
<dbReference type="GO" id="GO:0000724">
    <property type="term" value="P:double-strand break repair via homologous recombination"/>
    <property type="evidence" value="ECO:0007669"/>
    <property type="project" value="TreeGrafter"/>
</dbReference>
<dbReference type="SMART" id="SM01348">
    <property type="entry name" value="Nbs1_C"/>
    <property type="match status" value="1"/>
</dbReference>
<dbReference type="SUPFAM" id="SSF52113">
    <property type="entry name" value="BRCT domain"/>
    <property type="match status" value="1"/>
</dbReference>
<dbReference type="SUPFAM" id="SSF49879">
    <property type="entry name" value="SMAD/FHA domain"/>
    <property type="match status" value="1"/>
</dbReference>
<keyword evidence="7" id="KW-0234">DNA repair</keyword>
<dbReference type="InterPro" id="IPR043014">
    <property type="entry name" value="Nibrin_BRCT2_sf"/>
</dbReference>
<dbReference type="Pfam" id="PF08599">
    <property type="entry name" value="Nbs1_C"/>
    <property type="match status" value="1"/>
</dbReference>
<keyword evidence="8" id="KW-0539">Nucleus</keyword>
<dbReference type="SMART" id="SM00240">
    <property type="entry name" value="FHA"/>
    <property type="match status" value="1"/>
</dbReference>
<evidence type="ECO:0000256" key="6">
    <source>
        <dbReference type="ARBA" id="ARBA00022895"/>
    </source>
</evidence>
<evidence type="ECO:0000256" key="7">
    <source>
        <dbReference type="ARBA" id="ARBA00023204"/>
    </source>
</evidence>
<dbReference type="Pfam" id="PF00533">
    <property type="entry name" value="BRCT"/>
    <property type="match status" value="1"/>
</dbReference>
<evidence type="ECO:0000256" key="2">
    <source>
        <dbReference type="ARBA" id="ARBA00004574"/>
    </source>
</evidence>
<dbReference type="InterPro" id="IPR032429">
    <property type="entry name" value="Nibrin_BRCT2"/>
</dbReference>
<comment type="subcellular location">
    <subcellularLocation>
        <location evidence="2">Chromosome</location>
        <location evidence="2">Telomere</location>
    </subcellularLocation>
    <subcellularLocation>
        <location evidence="1">Nucleus</location>
        <location evidence="1">PML body</location>
    </subcellularLocation>
</comment>
<dbReference type="Ensembl" id="ENSCMMT00000004064.1">
    <property type="protein sequence ID" value="ENSCMMP00000003614.1"/>
    <property type="gene ID" value="ENSCMMG00000002326.1"/>
</dbReference>
<reference evidence="14" key="2">
    <citation type="submission" date="2025-08" db="UniProtKB">
        <authorList>
            <consortium name="Ensembl"/>
        </authorList>
    </citation>
    <scope>IDENTIFICATION</scope>
</reference>
<dbReference type="GO" id="GO:0030870">
    <property type="term" value="C:Mre11 complex"/>
    <property type="evidence" value="ECO:0007669"/>
    <property type="project" value="InterPro"/>
</dbReference>
<evidence type="ECO:0000256" key="10">
    <source>
        <dbReference type="ARBA" id="ARBA00023306"/>
    </source>
</evidence>
<feature type="compositionally biased region" description="Polar residues" evidence="12">
    <location>
        <begin position="518"/>
        <end position="542"/>
    </location>
</feature>
<dbReference type="PIRSF" id="PIRSF011869">
    <property type="entry name" value="Nibrin_animal"/>
    <property type="match status" value="1"/>
</dbReference>
<evidence type="ECO:0000256" key="11">
    <source>
        <dbReference type="ARBA" id="ARBA00044757"/>
    </source>
</evidence>
<feature type="region of interest" description="Disordered" evidence="12">
    <location>
        <begin position="1"/>
        <end position="68"/>
    </location>
</feature>
<dbReference type="GO" id="GO:0000781">
    <property type="term" value="C:chromosome, telomeric region"/>
    <property type="evidence" value="ECO:0007669"/>
    <property type="project" value="UniProtKB-SubCell"/>
</dbReference>
<keyword evidence="5" id="KW-0227">DNA damage</keyword>
<dbReference type="GO" id="GO:0051321">
    <property type="term" value="P:meiotic cell cycle"/>
    <property type="evidence" value="ECO:0007669"/>
    <property type="project" value="UniProtKB-KW"/>
</dbReference>
<dbReference type="Pfam" id="PF16508">
    <property type="entry name" value="NIBRIN_BRCT_II"/>
    <property type="match status" value="1"/>
</dbReference>
<feature type="compositionally biased region" description="Polar residues" evidence="12">
    <location>
        <begin position="563"/>
        <end position="572"/>
    </location>
</feature>
<feature type="compositionally biased region" description="Basic and acidic residues" evidence="12">
    <location>
        <begin position="490"/>
        <end position="507"/>
    </location>
</feature>
<name>A0A8C3B9M8_CAIMO</name>
<keyword evidence="15" id="KW-1185">Reference proteome</keyword>
<dbReference type="GO" id="GO:0016605">
    <property type="term" value="C:PML body"/>
    <property type="evidence" value="ECO:0007669"/>
    <property type="project" value="UniProtKB-SubCell"/>
</dbReference>
<dbReference type="PANTHER" id="PTHR12162:SF0">
    <property type="entry name" value="NIBRIN"/>
    <property type="match status" value="1"/>
</dbReference>
<dbReference type="InterPro" id="IPR036420">
    <property type="entry name" value="BRCT_dom_sf"/>
</dbReference>
<feature type="domain" description="FHA" evidence="13">
    <location>
        <begin position="139"/>
        <end position="198"/>
    </location>
</feature>
<feature type="region of interest" description="Disordered" evidence="12">
    <location>
        <begin position="80"/>
        <end position="114"/>
    </location>
</feature>
<dbReference type="SMART" id="SM00292">
    <property type="entry name" value="BRCT"/>
    <property type="match status" value="1"/>
</dbReference>
<evidence type="ECO:0000313" key="15">
    <source>
        <dbReference type="Proteomes" id="UP000694556"/>
    </source>
</evidence>
<dbReference type="Gene3D" id="3.40.50.10980">
    <property type="entry name" value="Nibrin, BRCT2 domain"/>
    <property type="match status" value="1"/>
</dbReference>
<dbReference type="PANTHER" id="PTHR12162">
    <property type="entry name" value="NIBRIN-RELATED"/>
    <property type="match status" value="1"/>
</dbReference>
<accession>A0A8C3B9M8</accession>
<evidence type="ECO:0000256" key="9">
    <source>
        <dbReference type="ARBA" id="ARBA00023254"/>
    </source>
</evidence>
<feature type="compositionally biased region" description="Basic and acidic residues" evidence="12">
    <location>
        <begin position="736"/>
        <end position="756"/>
    </location>
</feature>
<organism evidence="14 15">
    <name type="scientific">Cairina moschata</name>
    <name type="common">Muscovy duck</name>
    <dbReference type="NCBI Taxonomy" id="8855"/>
    <lineage>
        <taxon>Eukaryota</taxon>
        <taxon>Metazoa</taxon>
        <taxon>Chordata</taxon>
        <taxon>Craniata</taxon>
        <taxon>Vertebrata</taxon>
        <taxon>Euteleostomi</taxon>
        <taxon>Archelosauria</taxon>
        <taxon>Archosauria</taxon>
        <taxon>Dinosauria</taxon>
        <taxon>Saurischia</taxon>
        <taxon>Theropoda</taxon>
        <taxon>Coelurosauria</taxon>
        <taxon>Aves</taxon>
        <taxon>Neognathae</taxon>
        <taxon>Galloanserae</taxon>
        <taxon>Anseriformes</taxon>
        <taxon>Anatidae</taxon>
        <taxon>Anatinae</taxon>
        <taxon>Cairina</taxon>
    </lineage>
</organism>
<feature type="region of interest" description="Disordered" evidence="12">
    <location>
        <begin position="490"/>
        <end position="636"/>
    </location>
</feature>
<feature type="compositionally biased region" description="Polar residues" evidence="12">
    <location>
        <begin position="602"/>
        <end position="618"/>
    </location>
</feature>
<dbReference type="InterPro" id="IPR008984">
    <property type="entry name" value="SMAD_FHA_dom_sf"/>
</dbReference>
<evidence type="ECO:0000256" key="4">
    <source>
        <dbReference type="ARBA" id="ARBA00022454"/>
    </source>
</evidence>
<dbReference type="FunFam" id="3.40.50.10980:FF:000001">
    <property type="entry name" value="Nibrin"/>
    <property type="match status" value="1"/>
</dbReference>
<dbReference type="AlphaFoldDB" id="A0A8C3B9M8"/>
<evidence type="ECO:0000256" key="1">
    <source>
        <dbReference type="ARBA" id="ARBA00004322"/>
    </source>
</evidence>
<dbReference type="CDD" id="cd17741">
    <property type="entry name" value="BRCT_nibrin"/>
    <property type="match status" value="1"/>
</dbReference>
<keyword evidence="4" id="KW-0158">Chromosome</keyword>
<keyword evidence="6" id="KW-0779">Telomere</keyword>
<evidence type="ECO:0000256" key="3">
    <source>
        <dbReference type="ARBA" id="ARBA00020013"/>
    </source>
</evidence>
<comment type="similarity">
    <text evidence="11">Belongs to the Nibrin family.</text>
</comment>
<sequence>MAPRAPPGPHRPHPAAHLHPAPGPAAPLQPNRGSRSQPRLPEGQEPGSVNPPRRGRAAEPPLSATPARRAGLRCLPAAAAIAGRSPRPQRGRARQAGGPGPGTVPSQPLTEEQPPAGMWKLVPAAGAGEPYRLLVGTDYVVGRRNCAILIQDDQSISRSHAVLTVSHPETTQSQSVPVPTLTIRDTSKYGTFVNGSKMNGSSRLLQSGDRVNFGVFNSKFRVEYESLVVCSSCLDAAQKTELNQAIQLLGGLVVNEWTKECTHLVMASVKVTVKTICALICGRPIIKPEFFEELIKAVQSRQQLPIPKSFYPPVDEPSIGTENLDLSEHQERKRIFFGKTFVFLTAKQYKKLGAAVILGGGEAKLMTEGRRETSSLVSPEVCVVDVGLTNSQILGSESMRNWTDSILNVLQSNDLRAIPEAEIGLAVIFRSTETFCNPKNQPGNKALTRSTAVSGIGPAISQSLAVDETIMPTAADTSTLYVADTEIEEQPRTEIEKTSKTNRREEVAFQDVPPVKENPSTSGNVNAGTLISRVNRTSTFSQKSHRSSPSKILEVSKPRESTPRQQSNSITDYFQVARKRERDEEAGETSVPKLAKLEERSSPVSKCIESTASSVWNSEEQHQKENNIQLTKESIELGRDKTDTKITCSENPAPKKRKELDDLPENTETLEIVFESRDLDWKKKTANQDQESQGNIRKKRCLEAKGSRIEEVNAKQKEDNETLREDEVGSVLTLEKKSEIKQESPPVLKDHNKIEDDSSSLPSRLLLTEFRSLVVSHPRQNSQLIGNTSCRGQKNFKKFTKVTYPGAGQLPYIIGGSDLVAHHARKSSELEDWLREELEEQNRRAREESLADDLFSYDPNMVINV</sequence>
<dbReference type="PROSITE" id="PS50006">
    <property type="entry name" value="FHA_DOMAIN"/>
    <property type="match status" value="1"/>
</dbReference>
<protein>
    <recommendedName>
        <fullName evidence="3">Nibrin</fullName>
    </recommendedName>
</protein>
<reference evidence="14" key="3">
    <citation type="submission" date="2025-09" db="UniProtKB">
        <authorList>
            <consortium name="Ensembl"/>
        </authorList>
    </citation>
    <scope>IDENTIFICATION</scope>
</reference>
<dbReference type="Gene3D" id="2.60.200.20">
    <property type="match status" value="1"/>
</dbReference>
<evidence type="ECO:0000256" key="12">
    <source>
        <dbReference type="SAM" id="MobiDB-lite"/>
    </source>
</evidence>
<evidence type="ECO:0000256" key="8">
    <source>
        <dbReference type="ARBA" id="ARBA00023242"/>
    </source>
</evidence>
<evidence type="ECO:0000256" key="5">
    <source>
        <dbReference type="ARBA" id="ARBA00022763"/>
    </source>
</evidence>
<dbReference type="FunFam" id="3.40.50.10190:FF:000024">
    <property type="entry name" value="Nibrin"/>
    <property type="match status" value="1"/>
</dbReference>
<dbReference type="CDD" id="cd22667">
    <property type="entry name" value="FHA_NBN"/>
    <property type="match status" value="1"/>
</dbReference>